<protein>
    <submittedName>
        <fullName evidence="1">Uncharacterized protein</fullName>
    </submittedName>
</protein>
<dbReference type="AlphaFoldDB" id="A0A0F5L5D9"/>
<dbReference type="EMBL" id="LAJG01000025">
    <property type="protein sequence ID" value="KKB77450.1"/>
    <property type="molecule type" value="Genomic_DNA"/>
</dbReference>
<gene>
    <name evidence="1" type="ORF">VW35_14970</name>
</gene>
<dbReference type="RefSeq" id="WP_046143900.1">
    <property type="nucleotide sequence ID" value="NZ_LAJG01000025.1"/>
</dbReference>
<dbReference type="PATRIC" id="fig|361041.3.peg.2383"/>
<organism evidence="1 2">
    <name type="scientific">Devosia soli</name>
    <dbReference type="NCBI Taxonomy" id="361041"/>
    <lineage>
        <taxon>Bacteria</taxon>
        <taxon>Pseudomonadati</taxon>
        <taxon>Pseudomonadota</taxon>
        <taxon>Alphaproteobacteria</taxon>
        <taxon>Hyphomicrobiales</taxon>
        <taxon>Devosiaceae</taxon>
        <taxon>Devosia</taxon>
    </lineage>
</organism>
<reference evidence="1 2" key="1">
    <citation type="submission" date="2015-03" db="EMBL/GenBank/DDBJ databases">
        <authorList>
            <person name="Hassan Y.I."/>
            <person name="Lepp D."/>
            <person name="Zhou T."/>
        </authorList>
    </citation>
    <scope>NUCLEOTIDE SEQUENCE [LARGE SCALE GENOMIC DNA]</scope>
    <source>
        <strain evidence="1 2">GH2-10</strain>
    </source>
</reference>
<dbReference type="OrthoDB" id="9784632at2"/>
<dbReference type="STRING" id="361041.VW35_14970"/>
<dbReference type="Proteomes" id="UP000033514">
    <property type="component" value="Unassembled WGS sequence"/>
</dbReference>
<proteinExistence type="predicted"/>
<name>A0A0F5L5D9_9HYPH</name>
<keyword evidence="2" id="KW-1185">Reference proteome</keyword>
<evidence type="ECO:0000313" key="1">
    <source>
        <dbReference type="EMBL" id="KKB77450.1"/>
    </source>
</evidence>
<comment type="caution">
    <text evidence="1">The sequence shown here is derived from an EMBL/GenBank/DDBJ whole genome shotgun (WGS) entry which is preliminary data.</text>
</comment>
<accession>A0A0F5L5D9</accession>
<sequence length="132" mass="14580">MPASYWFLGTFRQAHPGSIILASVMMWVRVVHLVADGLIEGPLPAISLSLIPFTSDAFARIVGKPDRASFYGGAAAGYLDYPTSPLRLAASRSGRQTAAKAAEVFHSIYDQELQNELIDWLVTHPIRHQHMF</sequence>
<evidence type="ECO:0000313" key="2">
    <source>
        <dbReference type="Proteomes" id="UP000033514"/>
    </source>
</evidence>